<proteinExistence type="predicted"/>
<evidence type="ECO:0000313" key="8">
    <source>
        <dbReference type="Proteomes" id="UP000799429"/>
    </source>
</evidence>
<dbReference type="AlphaFoldDB" id="A0A9P4VMR9"/>
<keyword evidence="4 6" id="KW-0472">Membrane</keyword>
<organism evidence="7 8">
    <name type="scientific">Patellaria atrata CBS 101060</name>
    <dbReference type="NCBI Taxonomy" id="1346257"/>
    <lineage>
        <taxon>Eukaryota</taxon>
        <taxon>Fungi</taxon>
        <taxon>Dikarya</taxon>
        <taxon>Ascomycota</taxon>
        <taxon>Pezizomycotina</taxon>
        <taxon>Dothideomycetes</taxon>
        <taxon>Dothideomycetes incertae sedis</taxon>
        <taxon>Patellariales</taxon>
        <taxon>Patellariaceae</taxon>
        <taxon>Patellaria</taxon>
    </lineage>
</organism>
<comment type="caution">
    <text evidence="7">The sequence shown here is derived from an EMBL/GenBank/DDBJ whole genome shotgun (WGS) entry which is preliminary data.</text>
</comment>
<dbReference type="OrthoDB" id="3358017at2759"/>
<feature type="transmembrane region" description="Helical" evidence="6">
    <location>
        <begin position="78"/>
        <end position="100"/>
    </location>
</feature>
<evidence type="ECO:0000256" key="6">
    <source>
        <dbReference type="SAM" id="Phobius"/>
    </source>
</evidence>
<dbReference type="PANTHER" id="PTHR31465:SF1">
    <property type="entry name" value="PROTEIN RTA1-RELATED"/>
    <property type="match status" value="1"/>
</dbReference>
<evidence type="ECO:0000256" key="2">
    <source>
        <dbReference type="ARBA" id="ARBA00022692"/>
    </source>
</evidence>
<evidence type="ECO:0000256" key="3">
    <source>
        <dbReference type="ARBA" id="ARBA00022989"/>
    </source>
</evidence>
<feature type="transmembrane region" description="Helical" evidence="6">
    <location>
        <begin position="20"/>
        <end position="38"/>
    </location>
</feature>
<keyword evidence="3 6" id="KW-1133">Transmembrane helix</keyword>
<dbReference type="PANTHER" id="PTHR31465">
    <property type="entry name" value="PROTEIN RTA1-RELATED"/>
    <property type="match status" value="1"/>
</dbReference>
<dbReference type="Proteomes" id="UP000799429">
    <property type="component" value="Unassembled WGS sequence"/>
</dbReference>
<feature type="transmembrane region" description="Helical" evidence="6">
    <location>
        <begin position="199"/>
        <end position="217"/>
    </location>
</feature>
<dbReference type="Pfam" id="PF04479">
    <property type="entry name" value="RTA1"/>
    <property type="match status" value="1"/>
</dbReference>
<sequence>MSGNGGEPKFDLWHYKPNLAANALLGCLFLICLIGHLWRMVRTRSWLFVPFNIGCAMEVIGYFGRIWARSNDDALGPYIMQTLMLLVAPAFFAASIYMILGRLIRLVDAEHLSLIRTTRLTKVFVGADILCFVVQGGGGGLMASNDPDKRNLGKWVVLAGLFIQIFAFGLFIVVSVLFNVRINRKPTETSLDESLPWKIHLQVLYFTSALIMIRSIFRVVEFAQGHDGYIMRTEWMILIIDGALMVLVVMVTVLWHAGEVFMRERGRDAYDMPLNSRHSGTDGELPGDYPHQGVRRGRK</sequence>
<gene>
    <name evidence="7" type="ORF">M501DRAFT_978679</name>
</gene>
<evidence type="ECO:0000256" key="1">
    <source>
        <dbReference type="ARBA" id="ARBA00004141"/>
    </source>
</evidence>
<reference evidence="7" key="1">
    <citation type="journal article" date="2020" name="Stud. Mycol.">
        <title>101 Dothideomycetes genomes: a test case for predicting lifestyles and emergence of pathogens.</title>
        <authorList>
            <person name="Haridas S."/>
            <person name="Albert R."/>
            <person name="Binder M."/>
            <person name="Bloem J."/>
            <person name="Labutti K."/>
            <person name="Salamov A."/>
            <person name="Andreopoulos B."/>
            <person name="Baker S."/>
            <person name="Barry K."/>
            <person name="Bills G."/>
            <person name="Bluhm B."/>
            <person name="Cannon C."/>
            <person name="Castanera R."/>
            <person name="Culley D."/>
            <person name="Daum C."/>
            <person name="Ezra D."/>
            <person name="Gonzalez J."/>
            <person name="Henrissat B."/>
            <person name="Kuo A."/>
            <person name="Liang C."/>
            <person name="Lipzen A."/>
            <person name="Lutzoni F."/>
            <person name="Magnuson J."/>
            <person name="Mondo S."/>
            <person name="Nolan M."/>
            <person name="Ohm R."/>
            <person name="Pangilinan J."/>
            <person name="Park H.-J."/>
            <person name="Ramirez L."/>
            <person name="Alfaro M."/>
            <person name="Sun H."/>
            <person name="Tritt A."/>
            <person name="Yoshinaga Y."/>
            <person name="Zwiers L.-H."/>
            <person name="Turgeon B."/>
            <person name="Goodwin S."/>
            <person name="Spatafora J."/>
            <person name="Crous P."/>
            <person name="Grigoriev I."/>
        </authorList>
    </citation>
    <scope>NUCLEOTIDE SEQUENCE</scope>
    <source>
        <strain evidence="7">CBS 101060</strain>
    </source>
</reference>
<feature type="transmembrane region" description="Helical" evidence="6">
    <location>
        <begin position="45"/>
        <end position="66"/>
    </location>
</feature>
<comment type="subcellular location">
    <subcellularLocation>
        <location evidence="1">Membrane</location>
        <topology evidence="1">Multi-pass membrane protein</topology>
    </subcellularLocation>
</comment>
<dbReference type="EMBL" id="MU006101">
    <property type="protein sequence ID" value="KAF2836938.1"/>
    <property type="molecule type" value="Genomic_DNA"/>
</dbReference>
<protein>
    <submittedName>
        <fullName evidence="7">RTA1-domain-containing protein</fullName>
    </submittedName>
</protein>
<evidence type="ECO:0000256" key="5">
    <source>
        <dbReference type="SAM" id="MobiDB-lite"/>
    </source>
</evidence>
<feature type="transmembrane region" description="Helical" evidence="6">
    <location>
        <begin position="237"/>
        <end position="257"/>
    </location>
</feature>
<name>A0A9P4VMR9_9PEZI</name>
<dbReference type="InterPro" id="IPR007568">
    <property type="entry name" value="RTA1"/>
</dbReference>
<dbReference type="GO" id="GO:0016020">
    <property type="term" value="C:membrane"/>
    <property type="evidence" value="ECO:0007669"/>
    <property type="project" value="UniProtKB-SubCell"/>
</dbReference>
<keyword evidence="2 6" id="KW-0812">Transmembrane</keyword>
<evidence type="ECO:0000256" key="4">
    <source>
        <dbReference type="ARBA" id="ARBA00023136"/>
    </source>
</evidence>
<feature type="transmembrane region" description="Helical" evidence="6">
    <location>
        <begin position="155"/>
        <end position="178"/>
    </location>
</feature>
<keyword evidence="8" id="KW-1185">Reference proteome</keyword>
<accession>A0A9P4VMR9</accession>
<feature type="region of interest" description="Disordered" evidence="5">
    <location>
        <begin position="272"/>
        <end position="299"/>
    </location>
</feature>
<evidence type="ECO:0000313" key="7">
    <source>
        <dbReference type="EMBL" id="KAF2836938.1"/>
    </source>
</evidence>
<feature type="transmembrane region" description="Helical" evidence="6">
    <location>
        <begin position="120"/>
        <end position="143"/>
    </location>
</feature>